<evidence type="ECO:0000313" key="3">
    <source>
        <dbReference type="Proteomes" id="UP001633002"/>
    </source>
</evidence>
<sequence>MSSHDETSNGAAETGSTHEQETPQLSRVQQKLQEVLSGAKKIDLSYLYDEEEEAREIGEAIASSQTLEELTLQLDSMTEWEGNTPGPYEIILTTAFLGNRPNTSVHSLIVQGSGTDGDTMKLGALSPVIRENSNLSKLEIRWSSNDGSTRRQTREFFNSLLQNSTLHTLVLPRFADSEDEGFIDAETFSQIVRLVEENKSIHHLELFIGECRGPGSEDLNLPGFYAALKSNSTIKTLELRGNFLTQDAESDYLEWIEGTNSLKELHLDSIEEYYDEDDDDVPIRIFLFFKSLRNNKSLKKLVADGTIVEEEETFQELMDAIRGDLTLPSLQLVFEHQNDGEDSVQEQSQATTTPEDPYPVSGDGEDAVQEQSQATTSPEDAVQEQSQATTTPEDPYPASWFLRCWYLPIRYGFCRCFCFICYC</sequence>
<accession>A0ABD3HJE5</accession>
<keyword evidence="3" id="KW-1185">Reference proteome</keyword>
<gene>
    <name evidence="2" type="ORF">R1sor_005394</name>
</gene>
<feature type="compositionally biased region" description="Polar residues" evidence="1">
    <location>
        <begin position="345"/>
        <end position="354"/>
    </location>
</feature>
<dbReference type="PANTHER" id="PTHR47679">
    <property type="entry name" value="PROTEIN TORNADO 1"/>
    <property type="match status" value="1"/>
</dbReference>
<reference evidence="2 3" key="1">
    <citation type="submission" date="2024-09" db="EMBL/GenBank/DDBJ databases">
        <title>Chromosome-scale assembly of Riccia sorocarpa.</title>
        <authorList>
            <person name="Paukszto L."/>
        </authorList>
    </citation>
    <scope>NUCLEOTIDE SEQUENCE [LARGE SCALE GENOMIC DNA]</scope>
    <source>
        <strain evidence="2">LP-2024</strain>
        <tissue evidence="2">Aerial parts of the thallus</tissue>
    </source>
</reference>
<dbReference type="Gene3D" id="3.80.10.10">
    <property type="entry name" value="Ribonuclease Inhibitor"/>
    <property type="match status" value="2"/>
</dbReference>
<organism evidence="2 3">
    <name type="scientific">Riccia sorocarpa</name>
    <dbReference type="NCBI Taxonomy" id="122646"/>
    <lineage>
        <taxon>Eukaryota</taxon>
        <taxon>Viridiplantae</taxon>
        <taxon>Streptophyta</taxon>
        <taxon>Embryophyta</taxon>
        <taxon>Marchantiophyta</taxon>
        <taxon>Marchantiopsida</taxon>
        <taxon>Marchantiidae</taxon>
        <taxon>Marchantiales</taxon>
        <taxon>Ricciaceae</taxon>
        <taxon>Riccia</taxon>
    </lineage>
</organism>
<comment type="caution">
    <text evidence="2">The sequence shown here is derived from an EMBL/GenBank/DDBJ whole genome shotgun (WGS) entry which is preliminary data.</text>
</comment>
<dbReference type="AlphaFoldDB" id="A0ABD3HJE5"/>
<dbReference type="EMBL" id="JBJQOH010000003">
    <property type="protein sequence ID" value="KAL3691743.1"/>
    <property type="molecule type" value="Genomic_DNA"/>
</dbReference>
<dbReference type="Proteomes" id="UP001633002">
    <property type="component" value="Unassembled WGS sequence"/>
</dbReference>
<proteinExistence type="predicted"/>
<evidence type="ECO:0000256" key="1">
    <source>
        <dbReference type="SAM" id="MobiDB-lite"/>
    </source>
</evidence>
<dbReference type="PANTHER" id="PTHR47679:SF1">
    <property type="entry name" value="PROTEIN TORNADO 1"/>
    <property type="match status" value="1"/>
</dbReference>
<name>A0ABD3HJE5_9MARC</name>
<feature type="compositionally biased region" description="Polar residues" evidence="1">
    <location>
        <begin position="369"/>
        <end position="392"/>
    </location>
</feature>
<protein>
    <submittedName>
        <fullName evidence="2">Uncharacterized protein</fullName>
    </submittedName>
</protein>
<feature type="region of interest" description="Disordered" evidence="1">
    <location>
        <begin position="1"/>
        <end position="28"/>
    </location>
</feature>
<evidence type="ECO:0000313" key="2">
    <source>
        <dbReference type="EMBL" id="KAL3691743.1"/>
    </source>
</evidence>
<dbReference type="SUPFAM" id="SSF52047">
    <property type="entry name" value="RNI-like"/>
    <property type="match status" value="1"/>
</dbReference>
<dbReference type="InterPro" id="IPR032675">
    <property type="entry name" value="LRR_dom_sf"/>
</dbReference>
<feature type="region of interest" description="Disordered" evidence="1">
    <location>
        <begin position="338"/>
        <end position="392"/>
    </location>
</feature>